<proteinExistence type="predicted"/>
<evidence type="ECO:0000313" key="3">
    <source>
        <dbReference type="Proteomes" id="UP001159363"/>
    </source>
</evidence>
<dbReference type="EMBL" id="JARBHB010000014">
    <property type="protein sequence ID" value="KAJ8869350.1"/>
    <property type="molecule type" value="Genomic_DNA"/>
</dbReference>
<comment type="caution">
    <text evidence="2">The sequence shown here is derived from an EMBL/GenBank/DDBJ whole genome shotgun (WGS) entry which is preliminary data.</text>
</comment>
<reference evidence="2 3" key="1">
    <citation type="submission" date="2023-02" db="EMBL/GenBank/DDBJ databases">
        <title>LHISI_Scaffold_Assembly.</title>
        <authorList>
            <person name="Stuart O.P."/>
            <person name="Cleave R."/>
            <person name="Magrath M.J.L."/>
            <person name="Mikheyev A.S."/>
        </authorList>
    </citation>
    <scope>NUCLEOTIDE SEQUENCE [LARGE SCALE GENOMIC DNA]</scope>
    <source>
        <strain evidence="2">Daus_M_001</strain>
        <tissue evidence="2">Leg muscle</tissue>
    </source>
</reference>
<feature type="region of interest" description="Disordered" evidence="1">
    <location>
        <begin position="13"/>
        <end position="46"/>
    </location>
</feature>
<feature type="region of interest" description="Disordered" evidence="1">
    <location>
        <begin position="101"/>
        <end position="124"/>
    </location>
</feature>
<sequence length="260" mass="28825">MRVIEVRTEQPGIRVRGNGRSPRKPADQWHRPARFPNEKIRERPDRGLNPLGYPLVDDRPIMNAVKYRVVSGVVWTNRTMVSSNTDTNRTGVLEVVDIVGRRGTKEQRTQRGNRRRKPRALSAQMAPQSRECKLAWSATTVRLVSLLRGAESVQPGSSSPSGQRDKDGVKAIIHQEVSPVVLATCHTRPHALLLSAALRHTRGFNTTTLIEGYMAMVGPAFCRVFLIGLGKLRFAELLALSPATKANRVQSPAGSPDCRK</sequence>
<evidence type="ECO:0000313" key="2">
    <source>
        <dbReference type="EMBL" id="KAJ8869350.1"/>
    </source>
</evidence>
<keyword evidence="3" id="KW-1185">Reference proteome</keyword>
<name>A0ABQ9GA91_9NEOP</name>
<feature type="compositionally biased region" description="Basic and acidic residues" evidence="1">
    <location>
        <begin position="24"/>
        <end position="46"/>
    </location>
</feature>
<accession>A0ABQ9GA91</accession>
<organism evidence="2 3">
    <name type="scientific">Dryococelus australis</name>
    <dbReference type="NCBI Taxonomy" id="614101"/>
    <lineage>
        <taxon>Eukaryota</taxon>
        <taxon>Metazoa</taxon>
        <taxon>Ecdysozoa</taxon>
        <taxon>Arthropoda</taxon>
        <taxon>Hexapoda</taxon>
        <taxon>Insecta</taxon>
        <taxon>Pterygota</taxon>
        <taxon>Neoptera</taxon>
        <taxon>Polyneoptera</taxon>
        <taxon>Phasmatodea</taxon>
        <taxon>Verophasmatodea</taxon>
        <taxon>Anareolatae</taxon>
        <taxon>Phasmatidae</taxon>
        <taxon>Eurycanthinae</taxon>
        <taxon>Dryococelus</taxon>
    </lineage>
</organism>
<dbReference type="Proteomes" id="UP001159363">
    <property type="component" value="Chromosome 13"/>
</dbReference>
<protein>
    <submittedName>
        <fullName evidence="2">Uncharacterized protein</fullName>
    </submittedName>
</protein>
<evidence type="ECO:0000256" key="1">
    <source>
        <dbReference type="SAM" id="MobiDB-lite"/>
    </source>
</evidence>
<gene>
    <name evidence="2" type="ORF">PR048_030925</name>
</gene>